<dbReference type="AlphaFoldDB" id="A0A7J6S7S6"/>
<evidence type="ECO:0000259" key="8">
    <source>
        <dbReference type="PROSITE" id="PS50222"/>
    </source>
</evidence>
<reference evidence="9 10" key="1">
    <citation type="submission" date="2020-04" db="EMBL/GenBank/DDBJ databases">
        <title>Perkinsus olseni comparative genomics.</title>
        <authorList>
            <person name="Bogema D.R."/>
        </authorList>
    </citation>
    <scope>NUCLEOTIDE SEQUENCE [LARGE SCALE GENOMIC DNA]</scope>
    <source>
        <strain evidence="9">ATCC PRA-205</strain>
    </source>
</reference>
<dbReference type="PANTHER" id="PTHR23048">
    <property type="entry name" value="MYOSIN LIGHT CHAIN 1, 3"/>
    <property type="match status" value="1"/>
</dbReference>
<keyword evidence="3" id="KW-0479">Metal-binding</keyword>
<evidence type="ECO:0000256" key="2">
    <source>
        <dbReference type="ARBA" id="ARBA00020786"/>
    </source>
</evidence>
<evidence type="ECO:0000256" key="4">
    <source>
        <dbReference type="ARBA" id="ARBA00022737"/>
    </source>
</evidence>
<keyword evidence="7" id="KW-1133">Transmembrane helix</keyword>
<dbReference type="FunFam" id="1.10.238.10:FF:000178">
    <property type="entry name" value="Calmodulin-2 A"/>
    <property type="match status" value="1"/>
</dbReference>
<sequence>PAISPVLPRHHEVTEGFDDEFPGAHDVNVDKAALSSAEQKCFKVRRPQMPSDCELLTTDDSGLTVKRLMLLLLLTYALGVLGAGSMFCNGIFSLLVAVGSLVLVIQQKRASEADHEACRGRQLSFRESALGASKEGLVHLRFDEYRSMQSSVKDALSLPDDVADSLREADFVLPSYGRLSNNSTTVDMQILKKMLLSVGCEEITDDTLRRLVPLVEGESHEEVEDVLVRFVADNLSSSREALVETWQALTTGEDETRKSSLRAADLRRCMVSMGLPITMAACKDLIHSYGSTVPGGITMEEFIAMLRLVYSDCFALLDQDEDGFIGPEELTVALSSIGLRPDAADISELIKEVSQPNAGEELLGIFKDDLEKFLERHLTNPNNGSSHQTVAAELKTGFQLLSGAKQIVTAGDIRSMMVKVGTELTEEEAEELVFQHDRADKGGLTLEEFVAMVADTSAVATMAKMV</sequence>
<comment type="similarity">
    <text evidence="1">Belongs to the centrin family.</text>
</comment>
<protein>
    <recommendedName>
        <fullName evidence="2">Calmodulin</fullName>
    </recommendedName>
</protein>
<feature type="domain" description="EF-hand" evidence="8">
    <location>
        <begin position="305"/>
        <end position="340"/>
    </location>
</feature>
<accession>A0A7J6S7S6</accession>
<evidence type="ECO:0000256" key="5">
    <source>
        <dbReference type="ARBA" id="ARBA00022837"/>
    </source>
</evidence>
<comment type="caution">
    <text evidence="9">The sequence shown here is derived from an EMBL/GenBank/DDBJ whole genome shotgun (WGS) entry which is preliminary data.</text>
</comment>
<gene>
    <name evidence="9" type="ORF">FOZ62_030456</name>
</gene>
<dbReference type="PROSITE" id="PS00018">
    <property type="entry name" value="EF_HAND_1"/>
    <property type="match status" value="1"/>
</dbReference>
<keyword evidence="5" id="KW-0106">Calcium</keyword>
<keyword evidence="6" id="KW-0007">Acetylation</keyword>
<dbReference type="InterPro" id="IPR002048">
    <property type="entry name" value="EF_hand_dom"/>
</dbReference>
<evidence type="ECO:0000256" key="6">
    <source>
        <dbReference type="ARBA" id="ARBA00022990"/>
    </source>
</evidence>
<name>A0A7J6S7S6_PEROL</name>
<keyword evidence="7" id="KW-0472">Membrane</keyword>
<organism evidence="9 10">
    <name type="scientific">Perkinsus olseni</name>
    <name type="common">Perkinsus atlanticus</name>
    <dbReference type="NCBI Taxonomy" id="32597"/>
    <lineage>
        <taxon>Eukaryota</taxon>
        <taxon>Sar</taxon>
        <taxon>Alveolata</taxon>
        <taxon>Perkinsozoa</taxon>
        <taxon>Perkinsea</taxon>
        <taxon>Perkinsida</taxon>
        <taxon>Perkinsidae</taxon>
        <taxon>Perkinsus</taxon>
    </lineage>
</organism>
<dbReference type="InterPro" id="IPR018247">
    <property type="entry name" value="EF_Hand_1_Ca_BS"/>
</dbReference>
<keyword evidence="4" id="KW-0677">Repeat</keyword>
<dbReference type="PANTHER" id="PTHR23048:SF0">
    <property type="entry name" value="CALMODULIN LIKE 3"/>
    <property type="match status" value="1"/>
</dbReference>
<evidence type="ECO:0000256" key="3">
    <source>
        <dbReference type="ARBA" id="ARBA00022723"/>
    </source>
</evidence>
<dbReference type="EMBL" id="JABANM010016688">
    <property type="protein sequence ID" value="KAF4729019.1"/>
    <property type="molecule type" value="Genomic_DNA"/>
</dbReference>
<dbReference type="PROSITE" id="PS50222">
    <property type="entry name" value="EF_HAND_2"/>
    <property type="match status" value="1"/>
</dbReference>
<keyword evidence="7" id="KW-0812">Transmembrane</keyword>
<dbReference type="SUPFAM" id="SSF47473">
    <property type="entry name" value="EF-hand"/>
    <property type="match status" value="1"/>
</dbReference>
<evidence type="ECO:0000256" key="1">
    <source>
        <dbReference type="ARBA" id="ARBA00005253"/>
    </source>
</evidence>
<dbReference type="Proteomes" id="UP000574390">
    <property type="component" value="Unassembled WGS sequence"/>
</dbReference>
<evidence type="ECO:0000313" key="9">
    <source>
        <dbReference type="EMBL" id="KAF4729019.1"/>
    </source>
</evidence>
<dbReference type="InterPro" id="IPR011992">
    <property type="entry name" value="EF-hand-dom_pair"/>
</dbReference>
<evidence type="ECO:0000256" key="7">
    <source>
        <dbReference type="SAM" id="Phobius"/>
    </source>
</evidence>
<dbReference type="GO" id="GO:0005509">
    <property type="term" value="F:calcium ion binding"/>
    <property type="evidence" value="ECO:0007669"/>
    <property type="project" value="InterPro"/>
</dbReference>
<feature type="non-terminal residue" evidence="9">
    <location>
        <position position="466"/>
    </location>
</feature>
<evidence type="ECO:0000313" key="10">
    <source>
        <dbReference type="Proteomes" id="UP000574390"/>
    </source>
</evidence>
<dbReference type="GO" id="GO:0016460">
    <property type="term" value="C:myosin II complex"/>
    <property type="evidence" value="ECO:0007669"/>
    <property type="project" value="TreeGrafter"/>
</dbReference>
<dbReference type="Gene3D" id="1.10.238.10">
    <property type="entry name" value="EF-hand"/>
    <property type="match status" value="3"/>
</dbReference>
<feature type="transmembrane region" description="Helical" evidence="7">
    <location>
        <begin position="70"/>
        <end position="103"/>
    </location>
</feature>
<proteinExistence type="inferred from homology"/>
<dbReference type="InterPro" id="IPR050230">
    <property type="entry name" value="CALM/Myosin/TropC-like"/>
</dbReference>